<dbReference type="AlphaFoldDB" id="A0A2A6E3G4"/>
<name>A0A2A6E3G4_9BACL</name>
<protein>
    <submittedName>
        <fullName evidence="8">2Fe-2S ferredoxin</fullName>
    </submittedName>
</protein>
<gene>
    <name evidence="8" type="ORF">BLM47_00760</name>
</gene>
<keyword evidence="6" id="KW-0812">Transmembrane</keyword>
<reference evidence="8 9" key="1">
    <citation type="submission" date="2016-12" db="EMBL/GenBank/DDBJ databases">
        <title>Candidatus Reconcilibacillus cellulovorans genome.</title>
        <authorList>
            <person name="Kolinko S."/>
            <person name="Wu Y.-W."/>
            <person name="Tachea F."/>
            <person name="Denzel E."/>
            <person name="Hiras J."/>
            <person name="Baecker N."/>
            <person name="Chan L.J."/>
            <person name="Eichorst S.A."/>
            <person name="Frey D."/>
            <person name="Adams P.D."/>
            <person name="Pray T."/>
            <person name="Tanjore D."/>
            <person name="Petzold C.J."/>
            <person name="Gladden J.M."/>
            <person name="Simmons B.A."/>
            <person name="Singer S.W."/>
        </authorList>
    </citation>
    <scope>NUCLEOTIDE SEQUENCE [LARGE SCALE GENOMIC DNA]</scope>
    <source>
        <strain evidence="8">JTherm</strain>
    </source>
</reference>
<evidence type="ECO:0000256" key="4">
    <source>
        <dbReference type="ARBA" id="ARBA00023014"/>
    </source>
</evidence>
<dbReference type="GO" id="GO:0004497">
    <property type="term" value="F:monooxygenase activity"/>
    <property type="evidence" value="ECO:0007669"/>
    <property type="project" value="UniProtKB-ARBA"/>
</dbReference>
<evidence type="ECO:0000256" key="6">
    <source>
        <dbReference type="SAM" id="Phobius"/>
    </source>
</evidence>
<keyword evidence="6" id="KW-1133">Transmembrane helix</keyword>
<feature type="transmembrane region" description="Helical" evidence="6">
    <location>
        <begin position="25"/>
        <end position="46"/>
    </location>
</feature>
<accession>A0A2A6E3G4</accession>
<dbReference type="Pfam" id="PF00355">
    <property type="entry name" value="Rieske"/>
    <property type="match status" value="1"/>
</dbReference>
<evidence type="ECO:0000313" key="9">
    <source>
        <dbReference type="Proteomes" id="UP000243688"/>
    </source>
</evidence>
<dbReference type="PROSITE" id="PS51296">
    <property type="entry name" value="RIESKE"/>
    <property type="match status" value="1"/>
</dbReference>
<dbReference type="PANTHER" id="PTHR10134">
    <property type="entry name" value="CYTOCHROME B-C1 COMPLEX SUBUNIT RIESKE, MITOCHONDRIAL"/>
    <property type="match status" value="1"/>
</dbReference>
<dbReference type="InterPro" id="IPR036922">
    <property type="entry name" value="Rieske_2Fe-2S_sf"/>
</dbReference>
<evidence type="ECO:0000259" key="7">
    <source>
        <dbReference type="PROSITE" id="PS51296"/>
    </source>
</evidence>
<dbReference type="Proteomes" id="UP000243688">
    <property type="component" value="Unassembled WGS sequence"/>
</dbReference>
<keyword evidence="1" id="KW-0001">2Fe-2S</keyword>
<sequence>MRDDEQQQSLEQKPLLRREMSRRQFLCYTLGGTGAFMAAGTIVPMLRFAVDPLISAKGEAEWVKVIEESKVTGTPTEVNFTKRQVDGWYVSEPKFAAWIARDPGGKVYALSPICKHLGCTVQWNSDARFPNLFFCPCHEARYDINGKNLAVAPLPLDEYDVKVENGWVYLGQIVPNRRVK</sequence>
<dbReference type="SUPFAM" id="SSF50022">
    <property type="entry name" value="ISP domain"/>
    <property type="match status" value="1"/>
</dbReference>
<dbReference type="EMBL" id="MOXJ01000001">
    <property type="protein sequence ID" value="PDO11680.1"/>
    <property type="molecule type" value="Genomic_DNA"/>
</dbReference>
<dbReference type="InterPro" id="IPR006311">
    <property type="entry name" value="TAT_signal"/>
</dbReference>
<dbReference type="InterPro" id="IPR017941">
    <property type="entry name" value="Rieske_2Fe-2S"/>
</dbReference>
<dbReference type="GO" id="GO:0046872">
    <property type="term" value="F:metal ion binding"/>
    <property type="evidence" value="ECO:0007669"/>
    <property type="project" value="UniProtKB-KW"/>
</dbReference>
<evidence type="ECO:0000256" key="5">
    <source>
        <dbReference type="ARBA" id="ARBA00023157"/>
    </source>
</evidence>
<keyword evidence="2" id="KW-0479">Metal-binding</keyword>
<comment type="caution">
    <text evidence="8">The sequence shown here is derived from an EMBL/GenBank/DDBJ whole genome shotgun (WGS) entry which is preliminary data.</text>
</comment>
<evidence type="ECO:0000256" key="3">
    <source>
        <dbReference type="ARBA" id="ARBA00023004"/>
    </source>
</evidence>
<evidence type="ECO:0000256" key="1">
    <source>
        <dbReference type="ARBA" id="ARBA00022714"/>
    </source>
</evidence>
<keyword evidence="5" id="KW-1015">Disulfide bond</keyword>
<proteinExistence type="predicted"/>
<keyword evidence="3" id="KW-0408">Iron</keyword>
<evidence type="ECO:0000313" key="8">
    <source>
        <dbReference type="EMBL" id="PDO11680.1"/>
    </source>
</evidence>
<dbReference type="PROSITE" id="PS51318">
    <property type="entry name" value="TAT"/>
    <property type="match status" value="1"/>
</dbReference>
<keyword evidence="6" id="KW-0472">Membrane</keyword>
<dbReference type="GO" id="GO:0051537">
    <property type="term" value="F:2 iron, 2 sulfur cluster binding"/>
    <property type="evidence" value="ECO:0007669"/>
    <property type="project" value="UniProtKB-KW"/>
</dbReference>
<dbReference type="Gene3D" id="2.102.10.10">
    <property type="entry name" value="Rieske [2Fe-2S] iron-sulphur domain"/>
    <property type="match status" value="1"/>
</dbReference>
<feature type="domain" description="Rieske" evidence="7">
    <location>
        <begin position="99"/>
        <end position="170"/>
    </location>
</feature>
<keyword evidence="4" id="KW-0411">Iron-sulfur</keyword>
<dbReference type="GO" id="GO:0016705">
    <property type="term" value="F:oxidoreductase activity, acting on paired donors, with incorporation or reduction of molecular oxygen"/>
    <property type="evidence" value="ECO:0007669"/>
    <property type="project" value="UniProtKB-ARBA"/>
</dbReference>
<dbReference type="InterPro" id="IPR014349">
    <property type="entry name" value="Rieske_Fe-S_prot"/>
</dbReference>
<dbReference type="CDD" id="cd03467">
    <property type="entry name" value="Rieske"/>
    <property type="match status" value="1"/>
</dbReference>
<organism evidence="8 9">
    <name type="scientific">Candidatus Reconcilbacillus cellulovorans</name>
    <dbReference type="NCBI Taxonomy" id="1906605"/>
    <lineage>
        <taxon>Bacteria</taxon>
        <taxon>Bacillati</taxon>
        <taxon>Bacillota</taxon>
        <taxon>Bacilli</taxon>
        <taxon>Bacillales</taxon>
        <taxon>Paenibacillaceae</taxon>
        <taxon>Candidatus Reconcilbacillus</taxon>
    </lineage>
</organism>
<evidence type="ECO:0000256" key="2">
    <source>
        <dbReference type="ARBA" id="ARBA00022723"/>
    </source>
</evidence>